<dbReference type="AlphaFoldDB" id="D8Q0A9"/>
<dbReference type="InParanoid" id="D8Q0A9"/>
<name>D8Q0A9_SCHCM</name>
<evidence type="ECO:0000313" key="3">
    <source>
        <dbReference type="Proteomes" id="UP000007431"/>
    </source>
</evidence>
<feature type="non-terminal residue" evidence="2">
    <location>
        <position position="1"/>
    </location>
</feature>
<evidence type="ECO:0000313" key="2">
    <source>
        <dbReference type="EMBL" id="EFI99582.1"/>
    </source>
</evidence>
<dbReference type="EMBL" id="GL377304">
    <property type="protein sequence ID" value="EFI99582.1"/>
    <property type="molecule type" value="Genomic_DNA"/>
</dbReference>
<gene>
    <name evidence="2" type="ORF">SCHCODRAFT_84809</name>
</gene>
<evidence type="ECO:0000256" key="1">
    <source>
        <dbReference type="SAM" id="MobiDB-lite"/>
    </source>
</evidence>
<feature type="region of interest" description="Disordered" evidence="1">
    <location>
        <begin position="1"/>
        <end position="33"/>
    </location>
</feature>
<feature type="compositionally biased region" description="Basic and acidic residues" evidence="1">
    <location>
        <begin position="1"/>
        <end position="11"/>
    </location>
</feature>
<proteinExistence type="predicted"/>
<dbReference type="HOGENOM" id="CLU_1943247_0_0_1"/>
<sequence length="130" mass="14731">QRTSRPAREARSGGAFDGITLEDERSTQKPRGDAVCVEARVGPPPDNRTLRHRQPHSTVVETARTLSGLVRGPGVVWTSRTVPPGPRVLRHDLTFYKNALSTNSTDTYSARCPRTWRWRRSWARQRALTR</sequence>
<keyword evidence="3" id="KW-1185">Reference proteome</keyword>
<dbReference type="Proteomes" id="UP000007431">
    <property type="component" value="Unassembled WGS sequence"/>
</dbReference>
<reference evidence="2 3" key="1">
    <citation type="journal article" date="2010" name="Nat. Biotechnol.">
        <title>Genome sequence of the model mushroom Schizophyllum commune.</title>
        <authorList>
            <person name="Ohm R.A."/>
            <person name="de Jong J.F."/>
            <person name="Lugones L.G."/>
            <person name="Aerts A."/>
            <person name="Kothe E."/>
            <person name="Stajich J.E."/>
            <person name="de Vries R.P."/>
            <person name="Record E."/>
            <person name="Levasseur A."/>
            <person name="Baker S.E."/>
            <person name="Bartholomew K.A."/>
            <person name="Coutinho P.M."/>
            <person name="Erdmann S."/>
            <person name="Fowler T.J."/>
            <person name="Gathman A.C."/>
            <person name="Lombard V."/>
            <person name="Henrissat B."/>
            <person name="Knabe N."/>
            <person name="Kuees U."/>
            <person name="Lilly W.W."/>
            <person name="Lindquist E."/>
            <person name="Lucas S."/>
            <person name="Magnuson J.K."/>
            <person name="Piumi F."/>
            <person name="Raudaskoski M."/>
            <person name="Salamov A."/>
            <person name="Schmutz J."/>
            <person name="Schwarze F.W.M.R."/>
            <person name="vanKuyk P.A."/>
            <person name="Horton J.S."/>
            <person name="Grigoriev I.V."/>
            <person name="Woesten H.A.B."/>
        </authorList>
    </citation>
    <scope>NUCLEOTIDE SEQUENCE [LARGE SCALE GENOMIC DNA]</scope>
    <source>
        <strain evidence="3">H4-8 / FGSC 9210</strain>
    </source>
</reference>
<protein>
    <submittedName>
        <fullName evidence="2">Expressed protein</fullName>
    </submittedName>
</protein>
<feature type="compositionally biased region" description="Basic and acidic residues" evidence="1">
    <location>
        <begin position="22"/>
        <end position="32"/>
    </location>
</feature>
<accession>D8Q0A9</accession>
<organism evidence="3">
    <name type="scientific">Schizophyllum commune (strain H4-8 / FGSC 9210)</name>
    <name type="common">Split gill fungus</name>
    <dbReference type="NCBI Taxonomy" id="578458"/>
    <lineage>
        <taxon>Eukaryota</taxon>
        <taxon>Fungi</taxon>
        <taxon>Dikarya</taxon>
        <taxon>Basidiomycota</taxon>
        <taxon>Agaricomycotina</taxon>
        <taxon>Agaricomycetes</taxon>
        <taxon>Agaricomycetidae</taxon>
        <taxon>Agaricales</taxon>
        <taxon>Schizophyllaceae</taxon>
        <taxon>Schizophyllum</taxon>
    </lineage>
</organism>